<accession>A0A8S5M0D1</accession>
<evidence type="ECO:0000256" key="1">
    <source>
        <dbReference type="SAM" id="MobiDB-lite"/>
    </source>
</evidence>
<organism evidence="2">
    <name type="scientific">Podoviridae sp. ctzeq1</name>
    <dbReference type="NCBI Taxonomy" id="2826597"/>
    <lineage>
        <taxon>Viruses</taxon>
        <taxon>Duplodnaviria</taxon>
        <taxon>Heunggongvirae</taxon>
        <taxon>Uroviricota</taxon>
        <taxon>Caudoviricetes</taxon>
    </lineage>
</organism>
<feature type="compositionally biased region" description="Low complexity" evidence="1">
    <location>
        <begin position="8"/>
        <end position="24"/>
    </location>
</feature>
<protein>
    <submittedName>
        <fullName evidence="2">Uncharacterized protein</fullName>
    </submittedName>
</protein>
<dbReference type="EMBL" id="BK014787">
    <property type="protein sequence ID" value="DAD75692.1"/>
    <property type="molecule type" value="Genomic_DNA"/>
</dbReference>
<feature type="region of interest" description="Disordered" evidence="1">
    <location>
        <begin position="1"/>
        <end position="26"/>
    </location>
</feature>
<evidence type="ECO:0000313" key="2">
    <source>
        <dbReference type="EMBL" id="DAD75692.1"/>
    </source>
</evidence>
<reference evidence="2" key="1">
    <citation type="journal article" date="2021" name="Proc. Natl. Acad. Sci. U.S.A.">
        <title>A Catalog of Tens of Thousands of Viruses from Human Metagenomes Reveals Hidden Associations with Chronic Diseases.</title>
        <authorList>
            <person name="Tisza M.J."/>
            <person name="Buck C.B."/>
        </authorList>
    </citation>
    <scope>NUCLEOTIDE SEQUENCE</scope>
    <source>
        <strain evidence="2">Ctzeq1</strain>
    </source>
</reference>
<name>A0A8S5M0D1_9CAUD</name>
<sequence length="169" mass="18688">MGILDSMTQQAQPQQTQNPQEQQQGSMAQMYQMLMENSINAIANVAQERIQQKGPVDGIADLVATAMITNLQAAQQNGKTIPPQVMMQVAKDLAMQLLQQVGVPEDQIDDVLIDILMNALDQFGEASNGMLPPEEEQQYVDMINKVAEMENQRQAQMQGGQQAMQQQGE</sequence>
<proteinExistence type="predicted"/>